<evidence type="ECO:0000313" key="2">
    <source>
        <dbReference type="Proteomes" id="UP001597480"/>
    </source>
</evidence>
<sequence>MEDVLIQLEEIITTAEKEKDRIGYFAALYHRVTLKVKEDLDAGLFENGSRLANLDVLFANRYIFAAREWKKNPNSLLISKSWKIAFENLSGSSNLVLHHLLLGMNAHINFDLGIAVVEAAKNGGNMNDLRRDYNAINNILAALTYSIFNKLNLISPFLSVIGFTGTKSNSMLVQFSLGNARDGAWGFATDLYTKNGDDYINFITERDSTIEDLGKLIVQRKGLMKIGIFLIHLFEWKKPDRIIEVLYEHRKKYYKKEELNKVAG</sequence>
<evidence type="ECO:0000313" key="1">
    <source>
        <dbReference type="EMBL" id="MFD2602249.1"/>
    </source>
</evidence>
<protein>
    <submittedName>
        <fullName evidence="1">DUF5995 family protein</fullName>
    </submittedName>
</protein>
<dbReference type="InterPro" id="IPR046037">
    <property type="entry name" value="DUF5995"/>
</dbReference>
<reference evidence="2" key="1">
    <citation type="journal article" date="2019" name="Int. J. Syst. Evol. Microbiol.">
        <title>The Global Catalogue of Microorganisms (GCM) 10K type strain sequencing project: providing services to taxonomists for standard genome sequencing and annotation.</title>
        <authorList>
            <consortium name="The Broad Institute Genomics Platform"/>
            <consortium name="The Broad Institute Genome Sequencing Center for Infectious Disease"/>
            <person name="Wu L."/>
            <person name="Ma J."/>
        </authorList>
    </citation>
    <scope>NUCLEOTIDE SEQUENCE [LARGE SCALE GENOMIC DNA]</scope>
    <source>
        <strain evidence="2">KCTC 42107</strain>
    </source>
</reference>
<dbReference type="Pfam" id="PF19458">
    <property type="entry name" value="DUF5995"/>
    <property type="match status" value="1"/>
</dbReference>
<organism evidence="1 2">
    <name type="scientific">Flavobacterium suzhouense</name>
    <dbReference type="NCBI Taxonomy" id="1529638"/>
    <lineage>
        <taxon>Bacteria</taxon>
        <taxon>Pseudomonadati</taxon>
        <taxon>Bacteroidota</taxon>
        <taxon>Flavobacteriia</taxon>
        <taxon>Flavobacteriales</taxon>
        <taxon>Flavobacteriaceae</taxon>
        <taxon>Flavobacterium</taxon>
    </lineage>
</organism>
<comment type="caution">
    <text evidence="1">The sequence shown here is derived from an EMBL/GenBank/DDBJ whole genome shotgun (WGS) entry which is preliminary data.</text>
</comment>
<proteinExistence type="predicted"/>
<accession>A0ABW5NVV4</accession>
<dbReference type="Proteomes" id="UP001597480">
    <property type="component" value="Unassembled WGS sequence"/>
</dbReference>
<dbReference type="RefSeq" id="WP_379820747.1">
    <property type="nucleotide sequence ID" value="NZ_JBHUMD010000017.1"/>
</dbReference>
<keyword evidence="2" id="KW-1185">Reference proteome</keyword>
<gene>
    <name evidence="1" type="ORF">ACFSR3_09295</name>
</gene>
<dbReference type="EMBL" id="JBHUMD010000017">
    <property type="protein sequence ID" value="MFD2602249.1"/>
    <property type="molecule type" value="Genomic_DNA"/>
</dbReference>
<name>A0ABW5NVV4_9FLAO</name>